<dbReference type="GO" id="GO:0007018">
    <property type="term" value="P:microtubule-based movement"/>
    <property type="evidence" value="ECO:0007669"/>
    <property type="project" value="TreeGrafter"/>
</dbReference>
<dbReference type="OrthoDB" id="10260741at2759"/>
<dbReference type="Gene3D" id="3.30.1140.40">
    <property type="entry name" value="Tctex-1"/>
    <property type="match status" value="1"/>
</dbReference>
<dbReference type="Pfam" id="PF03645">
    <property type="entry name" value="Tctex-1"/>
    <property type="match status" value="1"/>
</dbReference>
<dbReference type="GO" id="GO:0005737">
    <property type="term" value="C:cytoplasm"/>
    <property type="evidence" value="ECO:0007669"/>
    <property type="project" value="TreeGrafter"/>
</dbReference>
<proteinExistence type="inferred from homology"/>
<dbReference type="PANTHER" id="PTHR21255">
    <property type="entry name" value="T-COMPLEX-ASSOCIATED-TESTIS-EXPRESSED 1/ DYNEIN LIGHT CHAIN"/>
    <property type="match status" value="1"/>
</dbReference>
<dbReference type="GO" id="GO:0045505">
    <property type="term" value="F:dynein intermediate chain binding"/>
    <property type="evidence" value="ECO:0007669"/>
    <property type="project" value="TreeGrafter"/>
</dbReference>
<evidence type="ECO:0008006" key="3">
    <source>
        <dbReference type="Google" id="ProtNLM"/>
    </source>
</evidence>
<dbReference type="KEGG" id="mde:105262126"/>
<gene>
    <name evidence="2" type="primary">105262126</name>
</gene>
<dbReference type="EnsemblMetazoa" id="MDOA015843-RA">
    <property type="protein sequence ID" value="MDOA015843-PA"/>
    <property type="gene ID" value="MDOA015843"/>
</dbReference>
<reference evidence="2" key="1">
    <citation type="submission" date="2020-05" db="UniProtKB">
        <authorList>
            <consortium name="EnsemblMetazoa"/>
        </authorList>
    </citation>
    <scope>IDENTIFICATION</scope>
    <source>
        <strain evidence="2">Aabys</strain>
    </source>
</reference>
<evidence type="ECO:0000313" key="2">
    <source>
        <dbReference type="EnsemblMetazoa" id="MDOA015843-PA"/>
    </source>
</evidence>
<accession>A0A1I8NIS3</accession>
<dbReference type="InterPro" id="IPR038586">
    <property type="entry name" value="Tctex-1-like_sf"/>
</dbReference>
<dbReference type="STRING" id="7370.A0A1I8NIS3"/>
<protein>
    <recommendedName>
        <fullName evidence="3">Tctex-1 family protein</fullName>
    </recommendedName>
</protein>
<dbReference type="GO" id="GO:0005868">
    <property type="term" value="C:cytoplasmic dynein complex"/>
    <property type="evidence" value="ECO:0007669"/>
    <property type="project" value="TreeGrafter"/>
</dbReference>
<dbReference type="RefSeq" id="XP_011294493.2">
    <property type="nucleotide sequence ID" value="XM_011296191.3"/>
</dbReference>
<dbReference type="VEuPathDB" id="VectorBase:MDOMA2_006130"/>
<sequence length="134" mass="14985">MGTEVNNVAGQNASGTITSYKLKPSLGETFKGVLIKEIIHDVLSEKLQGKAYNVEEVSQWTKDITDTINTTIRNKLVMPRYKYVVQVMLGQQLGAGCHYYAKCCWDAESDSQISDVFSNTSFFCVCTVFGVYLY</sequence>
<evidence type="ECO:0000256" key="1">
    <source>
        <dbReference type="ARBA" id="ARBA00005361"/>
    </source>
</evidence>
<dbReference type="VEuPathDB" id="VectorBase:MDOA015843"/>
<comment type="similarity">
    <text evidence="1">Belongs to the dynein light chain Tctex-type family.</text>
</comment>
<dbReference type="InterPro" id="IPR005334">
    <property type="entry name" value="Tctex-1-like"/>
</dbReference>
<organism evidence="2">
    <name type="scientific">Musca domestica</name>
    <name type="common">House fly</name>
    <dbReference type="NCBI Taxonomy" id="7370"/>
    <lineage>
        <taxon>Eukaryota</taxon>
        <taxon>Metazoa</taxon>
        <taxon>Ecdysozoa</taxon>
        <taxon>Arthropoda</taxon>
        <taxon>Hexapoda</taxon>
        <taxon>Insecta</taxon>
        <taxon>Pterygota</taxon>
        <taxon>Neoptera</taxon>
        <taxon>Endopterygota</taxon>
        <taxon>Diptera</taxon>
        <taxon>Brachycera</taxon>
        <taxon>Muscomorpha</taxon>
        <taxon>Muscoidea</taxon>
        <taxon>Muscidae</taxon>
        <taxon>Musca</taxon>
    </lineage>
</organism>
<name>A0A1I8NIS3_MUSDO</name>
<dbReference type="CDD" id="cd21459">
    <property type="entry name" value="DLC-like_TCTEX1D2"/>
    <property type="match status" value="1"/>
</dbReference>
<dbReference type="AlphaFoldDB" id="A0A1I8NIS3"/>
<dbReference type="PANTHER" id="PTHR21255:SF7">
    <property type="entry name" value="DYNEIN LIGHT CHAIN TCTEX-TYPE PROTEIN 2B"/>
    <property type="match status" value="1"/>
</dbReference>